<gene>
    <name evidence="1" type="ORF">Cvel_19640</name>
</gene>
<evidence type="ECO:0000313" key="1">
    <source>
        <dbReference type="EMBL" id="CEM21446.1"/>
    </source>
</evidence>
<accession>A0A0G4G0J3</accession>
<dbReference type="EMBL" id="CDMZ01000785">
    <property type="protein sequence ID" value="CEM21446.1"/>
    <property type="molecule type" value="Genomic_DNA"/>
</dbReference>
<reference evidence="1" key="1">
    <citation type="submission" date="2014-11" db="EMBL/GenBank/DDBJ databases">
        <authorList>
            <person name="Otto D Thomas"/>
            <person name="Naeem Raeece"/>
        </authorList>
    </citation>
    <scope>NUCLEOTIDE SEQUENCE</scope>
</reference>
<protein>
    <submittedName>
        <fullName evidence="1">Uncharacterized protein</fullName>
    </submittedName>
</protein>
<name>A0A0G4G0J3_9ALVE</name>
<proteinExistence type="predicted"/>
<dbReference type="AlphaFoldDB" id="A0A0G4G0J3"/>
<dbReference type="VEuPathDB" id="CryptoDB:Cvel_19640"/>
<organism evidence="1">
    <name type="scientific">Chromera velia CCMP2878</name>
    <dbReference type="NCBI Taxonomy" id="1169474"/>
    <lineage>
        <taxon>Eukaryota</taxon>
        <taxon>Sar</taxon>
        <taxon>Alveolata</taxon>
        <taxon>Colpodellida</taxon>
        <taxon>Chromeraceae</taxon>
        <taxon>Chromera</taxon>
    </lineage>
</organism>
<dbReference type="PhylomeDB" id="A0A0G4G0J3"/>
<sequence>MGKKRDHLALLAESPNLSVNTNALPATLLAVVTTPTVFTCARPTALLTLSASPTMLTDARPSTVLARVPQPAVFTNSLPSALLAITALPTMLTDTLPSAVLTLAPLSAMRTEDLSVSISLHLFCAFSLMSCSVDPHAPSATVTLSTRLMLLLGVGSGGEGAFGHCDTLSVHLHTLCSLRDHGQRDKTD</sequence>